<dbReference type="EMBL" id="CM000127">
    <property type="protein sequence ID" value="EEC73440.1"/>
    <property type="molecule type" value="Genomic_DNA"/>
</dbReference>
<sequence length="147" mass="15572">MAVGDDGLVVDSRMSGQRGGSVATKAVGSIAGAKSCWRWGRRQDDGEELRRRDEEIEVLIFPLFPPATAEGRAEEAHDGHGGPPPRGGRRRRRTTAAVIPRADPAAAALSPRGSGNDDPPLRRYGERPASPATMTTSTMMARVDAAG</sequence>
<evidence type="ECO:0000313" key="2">
    <source>
        <dbReference type="EMBL" id="EEC73440.1"/>
    </source>
</evidence>
<feature type="region of interest" description="Disordered" evidence="1">
    <location>
        <begin position="1"/>
        <end position="26"/>
    </location>
</feature>
<reference evidence="2 3" key="1">
    <citation type="journal article" date="2005" name="PLoS Biol.">
        <title>The genomes of Oryza sativa: a history of duplications.</title>
        <authorList>
            <person name="Yu J."/>
            <person name="Wang J."/>
            <person name="Lin W."/>
            <person name="Li S."/>
            <person name="Li H."/>
            <person name="Zhou J."/>
            <person name="Ni P."/>
            <person name="Dong W."/>
            <person name="Hu S."/>
            <person name="Zeng C."/>
            <person name="Zhang J."/>
            <person name="Zhang Y."/>
            <person name="Li R."/>
            <person name="Xu Z."/>
            <person name="Li S."/>
            <person name="Li X."/>
            <person name="Zheng H."/>
            <person name="Cong L."/>
            <person name="Lin L."/>
            <person name="Yin J."/>
            <person name="Geng J."/>
            <person name="Li G."/>
            <person name="Shi J."/>
            <person name="Liu J."/>
            <person name="Lv H."/>
            <person name="Li J."/>
            <person name="Wang J."/>
            <person name="Deng Y."/>
            <person name="Ran L."/>
            <person name="Shi X."/>
            <person name="Wang X."/>
            <person name="Wu Q."/>
            <person name="Li C."/>
            <person name="Ren X."/>
            <person name="Wang J."/>
            <person name="Wang X."/>
            <person name="Li D."/>
            <person name="Liu D."/>
            <person name="Zhang X."/>
            <person name="Ji Z."/>
            <person name="Zhao W."/>
            <person name="Sun Y."/>
            <person name="Zhang Z."/>
            <person name="Bao J."/>
            <person name="Han Y."/>
            <person name="Dong L."/>
            <person name="Ji J."/>
            <person name="Chen P."/>
            <person name="Wu S."/>
            <person name="Liu J."/>
            <person name="Xiao Y."/>
            <person name="Bu D."/>
            <person name="Tan J."/>
            <person name="Yang L."/>
            <person name="Ye C."/>
            <person name="Zhang J."/>
            <person name="Xu J."/>
            <person name="Zhou Y."/>
            <person name="Yu Y."/>
            <person name="Zhang B."/>
            <person name="Zhuang S."/>
            <person name="Wei H."/>
            <person name="Liu B."/>
            <person name="Lei M."/>
            <person name="Yu H."/>
            <person name="Li Y."/>
            <person name="Xu H."/>
            <person name="Wei S."/>
            <person name="He X."/>
            <person name="Fang L."/>
            <person name="Zhang Z."/>
            <person name="Zhang Y."/>
            <person name="Huang X."/>
            <person name="Su Z."/>
            <person name="Tong W."/>
            <person name="Li J."/>
            <person name="Tong Z."/>
            <person name="Li S."/>
            <person name="Ye J."/>
            <person name="Wang L."/>
            <person name="Fang L."/>
            <person name="Lei T."/>
            <person name="Chen C."/>
            <person name="Chen H."/>
            <person name="Xu Z."/>
            <person name="Li H."/>
            <person name="Huang H."/>
            <person name="Zhang F."/>
            <person name="Xu H."/>
            <person name="Li N."/>
            <person name="Zhao C."/>
            <person name="Li S."/>
            <person name="Dong L."/>
            <person name="Huang Y."/>
            <person name="Li L."/>
            <person name="Xi Y."/>
            <person name="Qi Q."/>
            <person name="Li W."/>
            <person name="Zhang B."/>
            <person name="Hu W."/>
            <person name="Zhang Y."/>
            <person name="Tian X."/>
            <person name="Jiao Y."/>
            <person name="Liang X."/>
            <person name="Jin J."/>
            <person name="Gao L."/>
            <person name="Zheng W."/>
            <person name="Hao B."/>
            <person name="Liu S."/>
            <person name="Wang W."/>
            <person name="Yuan L."/>
            <person name="Cao M."/>
            <person name="McDermott J."/>
            <person name="Samudrala R."/>
            <person name="Wang J."/>
            <person name="Wong G.K."/>
            <person name="Yang H."/>
        </authorList>
    </citation>
    <scope>NUCLEOTIDE SEQUENCE [LARGE SCALE GENOMIC DNA]</scope>
    <source>
        <strain evidence="3">cv. 93-11</strain>
    </source>
</reference>
<feature type="region of interest" description="Disordered" evidence="1">
    <location>
        <begin position="62"/>
        <end position="147"/>
    </location>
</feature>
<dbReference type="HOGENOM" id="CLU_1771139_0_0_1"/>
<keyword evidence="3" id="KW-1185">Reference proteome</keyword>
<proteinExistence type="predicted"/>
<dbReference type="AlphaFoldDB" id="B8AEC7"/>
<organism evidence="2 3">
    <name type="scientific">Oryza sativa subsp. indica</name>
    <name type="common">Rice</name>
    <dbReference type="NCBI Taxonomy" id="39946"/>
    <lineage>
        <taxon>Eukaryota</taxon>
        <taxon>Viridiplantae</taxon>
        <taxon>Streptophyta</taxon>
        <taxon>Embryophyta</taxon>
        <taxon>Tracheophyta</taxon>
        <taxon>Spermatophyta</taxon>
        <taxon>Magnoliopsida</taxon>
        <taxon>Liliopsida</taxon>
        <taxon>Poales</taxon>
        <taxon>Poaceae</taxon>
        <taxon>BOP clade</taxon>
        <taxon>Oryzoideae</taxon>
        <taxon>Oryzeae</taxon>
        <taxon>Oryzinae</taxon>
        <taxon>Oryza</taxon>
        <taxon>Oryza sativa</taxon>
    </lineage>
</organism>
<feature type="compositionally biased region" description="Low complexity" evidence="1">
    <location>
        <begin position="96"/>
        <end position="111"/>
    </location>
</feature>
<evidence type="ECO:0000313" key="3">
    <source>
        <dbReference type="Proteomes" id="UP000007015"/>
    </source>
</evidence>
<accession>B8AEC7</accession>
<gene>
    <name evidence="2" type="ORF">OsI_07727</name>
</gene>
<dbReference type="Gramene" id="BGIOSGA006220-TA">
    <property type="protein sequence ID" value="BGIOSGA006220-PA"/>
    <property type="gene ID" value="BGIOSGA006220"/>
</dbReference>
<dbReference type="Proteomes" id="UP000007015">
    <property type="component" value="Chromosome 2"/>
</dbReference>
<feature type="compositionally biased region" description="Low complexity" evidence="1">
    <location>
        <begin position="128"/>
        <end position="141"/>
    </location>
</feature>
<protein>
    <submittedName>
        <fullName evidence="2">Uncharacterized protein</fullName>
    </submittedName>
</protein>
<evidence type="ECO:0000256" key="1">
    <source>
        <dbReference type="SAM" id="MobiDB-lite"/>
    </source>
</evidence>
<feature type="compositionally biased region" description="Basic and acidic residues" evidence="1">
    <location>
        <begin position="71"/>
        <end position="80"/>
    </location>
</feature>
<name>B8AEC7_ORYSI</name>